<dbReference type="Pfam" id="PF11158">
    <property type="entry name" value="DUF2938"/>
    <property type="match status" value="1"/>
</dbReference>
<dbReference type="EMBL" id="BMZN01000003">
    <property type="protein sequence ID" value="GHC51627.1"/>
    <property type="molecule type" value="Genomic_DNA"/>
</dbReference>
<reference evidence="3" key="1">
    <citation type="journal article" date="2019" name="Int. J. Syst. Evol. Microbiol.">
        <title>The Global Catalogue of Microorganisms (GCM) 10K type strain sequencing project: providing services to taxonomists for standard genome sequencing and annotation.</title>
        <authorList>
            <consortium name="The Broad Institute Genomics Platform"/>
            <consortium name="The Broad Institute Genome Sequencing Center for Infectious Disease"/>
            <person name="Wu L."/>
            <person name="Ma J."/>
        </authorList>
    </citation>
    <scope>NUCLEOTIDE SEQUENCE [LARGE SCALE GENOMIC DNA]</scope>
    <source>
        <strain evidence="3">KCTC 42083</strain>
    </source>
</reference>
<dbReference type="Proteomes" id="UP000608923">
    <property type="component" value="Unassembled WGS sequence"/>
</dbReference>
<gene>
    <name evidence="2" type="ORF">GCM10010096_24660</name>
</gene>
<comment type="caution">
    <text evidence="2">The sequence shown here is derived from an EMBL/GenBank/DDBJ whole genome shotgun (WGS) entry which is preliminary data.</text>
</comment>
<feature type="transmembrane region" description="Helical" evidence="1">
    <location>
        <begin position="7"/>
        <end position="27"/>
    </location>
</feature>
<organism evidence="2 3">
    <name type="scientific">Alcaligenes pakistanensis</name>
    <dbReference type="NCBI Taxonomy" id="1482717"/>
    <lineage>
        <taxon>Bacteria</taxon>
        <taxon>Pseudomonadati</taxon>
        <taxon>Pseudomonadota</taxon>
        <taxon>Betaproteobacteria</taxon>
        <taxon>Burkholderiales</taxon>
        <taxon>Alcaligenaceae</taxon>
        <taxon>Alcaligenes</taxon>
    </lineage>
</organism>
<keyword evidence="1" id="KW-0812">Transmembrane</keyword>
<accession>A0A8H9IIN9</accession>
<evidence type="ECO:0000256" key="1">
    <source>
        <dbReference type="SAM" id="Phobius"/>
    </source>
</evidence>
<name>A0A8H9IIN9_9BURK</name>
<keyword evidence="1" id="KW-1133">Transmembrane helix</keyword>
<keyword evidence="3" id="KW-1185">Reference proteome</keyword>
<feature type="transmembrane region" description="Helical" evidence="1">
    <location>
        <begin position="73"/>
        <end position="93"/>
    </location>
</feature>
<feature type="transmembrane region" description="Helical" evidence="1">
    <location>
        <begin position="100"/>
        <end position="122"/>
    </location>
</feature>
<keyword evidence="1" id="KW-0472">Membrane</keyword>
<protein>
    <submittedName>
        <fullName evidence="2">Membrane protein</fullName>
    </submittedName>
</protein>
<dbReference type="InterPro" id="IPR021329">
    <property type="entry name" value="DUF2938"/>
</dbReference>
<dbReference type="AlphaFoldDB" id="A0A8H9IIN9"/>
<evidence type="ECO:0000313" key="3">
    <source>
        <dbReference type="Proteomes" id="UP000608923"/>
    </source>
</evidence>
<evidence type="ECO:0000313" key="2">
    <source>
        <dbReference type="EMBL" id="GHC51627.1"/>
    </source>
</evidence>
<proteinExistence type="predicted"/>
<dbReference type="RefSeq" id="WP_189392832.1">
    <property type="nucleotide sequence ID" value="NZ_BMZN01000003.1"/>
</dbReference>
<sequence>MLSMNEWLHVILVGVGATIVMDIWGLIQKAMGVPTLNYAMVGRWAGHLLRGQIAHRNIGKAAPIAGESPLGWAIHYAVGIAFTFLLVAVYGTAWLQDPRWLPAVIVGTATVVMPFFVLQPALGAGVAASRTPTPCANRWRSVLAHAIFGLGMYLAAWLIKQIAWGNGNLLEHLS</sequence>
<feature type="transmembrane region" description="Helical" evidence="1">
    <location>
        <begin position="142"/>
        <end position="159"/>
    </location>
</feature>